<sequence length="157" mass="18211">MQNKVKALKMPWDPYRSKPSKVCKLYKDFGNSRETGEDKPLEEEHQSTSITDINTINRQLYVKDFVDTSPPPNGTNYCPCSLCNIRAYNNKNLYISANHPIEHIIAKFKAFPSLSKNSTQLEIYFTEILPKHISLRCAFIGYKLFQEHSQGRTHRNK</sequence>
<accession>A0A1A9URC7</accession>
<evidence type="ECO:0000313" key="2">
    <source>
        <dbReference type="Proteomes" id="UP000078200"/>
    </source>
</evidence>
<name>A0A1A9URC7_GLOAU</name>
<protein>
    <submittedName>
        <fullName evidence="1">Uncharacterized protein</fullName>
    </submittedName>
</protein>
<dbReference type="Proteomes" id="UP000078200">
    <property type="component" value="Unassembled WGS sequence"/>
</dbReference>
<proteinExistence type="predicted"/>
<organism evidence="1 2">
    <name type="scientific">Glossina austeni</name>
    <name type="common">Savannah tsetse fly</name>
    <dbReference type="NCBI Taxonomy" id="7395"/>
    <lineage>
        <taxon>Eukaryota</taxon>
        <taxon>Metazoa</taxon>
        <taxon>Ecdysozoa</taxon>
        <taxon>Arthropoda</taxon>
        <taxon>Hexapoda</taxon>
        <taxon>Insecta</taxon>
        <taxon>Pterygota</taxon>
        <taxon>Neoptera</taxon>
        <taxon>Endopterygota</taxon>
        <taxon>Diptera</taxon>
        <taxon>Brachycera</taxon>
        <taxon>Muscomorpha</taxon>
        <taxon>Hippoboscoidea</taxon>
        <taxon>Glossinidae</taxon>
        <taxon>Glossina</taxon>
    </lineage>
</organism>
<dbReference type="EnsemblMetazoa" id="GAUT012887-RA">
    <property type="protein sequence ID" value="GAUT012887-PA"/>
    <property type="gene ID" value="GAUT012887"/>
</dbReference>
<dbReference type="VEuPathDB" id="VectorBase:GAUT012887"/>
<dbReference type="AlphaFoldDB" id="A0A1A9URC7"/>
<reference evidence="1" key="1">
    <citation type="submission" date="2020-05" db="UniProtKB">
        <authorList>
            <consortium name="EnsemblMetazoa"/>
        </authorList>
    </citation>
    <scope>IDENTIFICATION</scope>
    <source>
        <strain evidence="1">TTRI</strain>
    </source>
</reference>
<keyword evidence="2" id="KW-1185">Reference proteome</keyword>
<evidence type="ECO:0000313" key="1">
    <source>
        <dbReference type="EnsemblMetazoa" id="GAUT012887-PA"/>
    </source>
</evidence>